<dbReference type="GeneID" id="54414915"/>
<dbReference type="Proteomes" id="UP000504638">
    <property type="component" value="Unplaced"/>
</dbReference>
<sequence length="229" mass="25987">MSRKRKRARNHDQNPAKRQKAAEISHPVLRCYYAKTITLRTYILCQLPDAAREARKRIRCLDESDKYKDIAQWIDSVIIGCGTTSSISHEAIKAQELALFTQQRTESTLATSSAIPSQDFPEIVNRVIWLLFGRETNRYWPSHLLCQGYRRAGGPVTANQPIPGLVHSNPSHRVETMKGKFWCDLCRILGPAGERIMEELLLNCGIFVPVECGRGSYYQLNPSLRATSL</sequence>
<name>A0A6G1GCV3_9PEZI</name>
<evidence type="ECO:0000313" key="2">
    <source>
        <dbReference type="EMBL" id="KAF1815917.1"/>
    </source>
</evidence>
<gene>
    <name evidence="2 4" type="ORF">P152DRAFT_201927</name>
</gene>
<keyword evidence="3" id="KW-1185">Reference proteome</keyword>
<organism evidence="2">
    <name type="scientific">Eremomyces bilateralis CBS 781.70</name>
    <dbReference type="NCBI Taxonomy" id="1392243"/>
    <lineage>
        <taxon>Eukaryota</taxon>
        <taxon>Fungi</taxon>
        <taxon>Dikarya</taxon>
        <taxon>Ascomycota</taxon>
        <taxon>Pezizomycotina</taxon>
        <taxon>Dothideomycetes</taxon>
        <taxon>Dothideomycetes incertae sedis</taxon>
        <taxon>Eremomycetales</taxon>
        <taxon>Eremomycetaceae</taxon>
        <taxon>Eremomyces</taxon>
    </lineage>
</organism>
<accession>A0A6G1GCV3</accession>
<dbReference type="AlphaFoldDB" id="A0A6G1GCV3"/>
<reference evidence="4" key="2">
    <citation type="submission" date="2020-04" db="EMBL/GenBank/DDBJ databases">
        <authorList>
            <consortium name="NCBI Genome Project"/>
        </authorList>
    </citation>
    <scope>NUCLEOTIDE SEQUENCE</scope>
    <source>
        <strain evidence="4">CBS 781.70</strain>
    </source>
</reference>
<evidence type="ECO:0000313" key="3">
    <source>
        <dbReference type="Proteomes" id="UP000504638"/>
    </source>
</evidence>
<reference evidence="2 4" key="1">
    <citation type="submission" date="2020-01" db="EMBL/GenBank/DDBJ databases">
        <authorList>
            <consortium name="DOE Joint Genome Institute"/>
            <person name="Haridas S."/>
            <person name="Albert R."/>
            <person name="Binder M."/>
            <person name="Bloem J."/>
            <person name="Labutti K."/>
            <person name="Salamov A."/>
            <person name="Andreopoulos B."/>
            <person name="Baker S.E."/>
            <person name="Barry K."/>
            <person name="Bills G."/>
            <person name="Bluhm B.H."/>
            <person name="Cannon C."/>
            <person name="Castanera R."/>
            <person name="Culley D.E."/>
            <person name="Daum C."/>
            <person name="Ezra D."/>
            <person name="Gonzalez J.B."/>
            <person name="Henrissat B."/>
            <person name="Kuo A."/>
            <person name="Liang C."/>
            <person name="Lipzen A."/>
            <person name="Lutzoni F."/>
            <person name="Magnuson J."/>
            <person name="Mondo S."/>
            <person name="Nolan M."/>
            <person name="Ohm R."/>
            <person name="Pangilinan J."/>
            <person name="Park H.-J."/>
            <person name="Ramirez L."/>
            <person name="Alfaro M."/>
            <person name="Sun H."/>
            <person name="Tritt A."/>
            <person name="Yoshinaga Y."/>
            <person name="Zwiers L.-H."/>
            <person name="Turgeon B.G."/>
            <person name="Goodwin S.B."/>
            <person name="Spatafora J.W."/>
            <person name="Crous P.W."/>
            <person name="Grigoriev I.V."/>
        </authorList>
    </citation>
    <scope>NUCLEOTIDE SEQUENCE</scope>
    <source>
        <strain evidence="2 4">CBS 781.70</strain>
    </source>
</reference>
<dbReference type="OrthoDB" id="289721at2759"/>
<dbReference type="EMBL" id="ML975151">
    <property type="protein sequence ID" value="KAF1815917.1"/>
    <property type="molecule type" value="Genomic_DNA"/>
</dbReference>
<feature type="compositionally biased region" description="Basic and acidic residues" evidence="1">
    <location>
        <begin position="10"/>
        <end position="21"/>
    </location>
</feature>
<evidence type="ECO:0000256" key="1">
    <source>
        <dbReference type="SAM" id="MobiDB-lite"/>
    </source>
</evidence>
<reference evidence="4" key="3">
    <citation type="submission" date="2025-04" db="UniProtKB">
        <authorList>
            <consortium name="RefSeq"/>
        </authorList>
    </citation>
    <scope>IDENTIFICATION</scope>
    <source>
        <strain evidence="4">CBS 781.70</strain>
    </source>
</reference>
<dbReference type="RefSeq" id="XP_033537548.1">
    <property type="nucleotide sequence ID" value="XM_033674345.1"/>
</dbReference>
<proteinExistence type="predicted"/>
<protein>
    <submittedName>
        <fullName evidence="2 4">Uncharacterized protein</fullName>
    </submittedName>
</protein>
<feature type="region of interest" description="Disordered" evidence="1">
    <location>
        <begin position="1"/>
        <end position="21"/>
    </location>
</feature>
<evidence type="ECO:0000313" key="4">
    <source>
        <dbReference type="RefSeq" id="XP_033537548.1"/>
    </source>
</evidence>